<name>A0A162Y9I0_9FLAO</name>
<proteinExistence type="predicted"/>
<organism evidence="1 2">
    <name type="scientific">Aquimarina aggregata</name>
    <dbReference type="NCBI Taxonomy" id="1642818"/>
    <lineage>
        <taxon>Bacteria</taxon>
        <taxon>Pseudomonadati</taxon>
        <taxon>Bacteroidota</taxon>
        <taxon>Flavobacteriia</taxon>
        <taxon>Flavobacteriales</taxon>
        <taxon>Flavobacteriaceae</taxon>
        <taxon>Aquimarina</taxon>
    </lineage>
</organism>
<dbReference type="EMBL" id="LQRT01000035">
    <property type="protein sequence ID" value="KZS39005.1"/>
    <property type="molecule type" value="Genomic_DNA"/>
</dbReference>
<dbReference type="OrthoDB" id="1162915at2"/>
<evidence type="ECO:0000313" key="2">
    <source>
        <dbReference type="Proteomes" id="UP000076715"/>
    </source>
</evidence>
<evidence type="ECO:0000313" key="1">
    <source>
        <dbReference type="EMBL" id="KZS39005.1"/>
    </source>
</evidence>
<accession>A0A162Y9I0</accession>
<dbReference type="AlphaFoldDB" id="A0A162Y9I0"/>
<reference evidence="1 2" key="1">
    <citation type="submission" date="2016-01" db="EMBL/GenBank/DDBJ databases">
        <title>The draft genome sequence of Aquimarina sp. RZW4-3-2.</title>
        <authorList>
            <person name="Wang Y."/>
        </authorList>
    </citation>
    <scope>NUCLEOTIDE SEQUENCE [LARGE SCALE GENOMIC DNA]</scope>
    <source>
        <strain evidence="1 2">RZW4-3-2</strain>
    </source>
</reference>
<dbReference type="Proteomes" id="UP000076715">
    <property type="component" value="Unassembled WGS sequence"/>
</dbReference>
<keyword evidence="2" id="KW-1185">Reference proteome</keyword>
<gene>
    <name evidence="1" type="ORF">AWE51_10585</name>
</gene>
<sequence length="149" mass="17262">MSYPIIDKKTQRVKFGHWPLQERIKTTLQLVSLGNNHYDIYYSSQFKGIKEGKIEKIEIPHNSYITTRINDNPEIRVEIINCSCTDGYIAIHVKISAEIRALGNKVIYDQVLDNYNVAPKRSNIKLKGVLKYFKKINEETSFASIKQEV</sequence>
<comment type="caution">
    <text evidence="1">The sequence shown here is derived from an EMBL/GenBank/DDBJ whole genome shotgun (WGS) entry which is preliminary data.</text>
</comment>
<dbReference type="RefSeq" id="WP_066316564.1">
    <property type="nucleotide sequence ID" value="NZ_LQRT01000035.1"/>
</dbReference>
<protein>
    <submittedName>
        <fullName evidence="1">Uncharacterized protein</fullName>
    </submittedName>
</protein>